<dbReference type="EC" id="2.1.1.85" evidence="3"/>
<sequence length="390" mass="42628">MASGFTFGFSGDDVDIDESDPQFDGGDVQNQNQTSRNGEESQPLVEAKRWDGEEWLSTLPSQISYNKVSIPSSTNGGKDVALGRREVFDIRTQLMAEDDNDNDELISGLEEGDIKPNFYEGGFKTWECALDLARMMASEEGKELLLDNGSDGTDVHIIELGAGSAMPSLSIFAQLLSLPKSQSSRRVHFTFADYNSAVLRLVTVPNLLLTWKLNSHKEATTSTGPTAEQQAEEKKEEEEEELDIDPSLLDAFRTDLKDRGITIDFISGAWSPEFVELALTAQRDHEGRPWRTLILASETIYSPSSLGAFSETLLSLLRRCDAGGPTTGSRQTRGLVAAKKVYFGVGGGVDEFLAVLNEMAGEAVEVQQRVEVKTEGVGRVVLQVKMASSS</sequence>
<dbReference type="InterPro" id="IPR019410">
    <property type="entry name" value="Methyltransf_16"/>
</dbReference>
<protein>
    <recommendedName>
        <fullName evidence="3">protein-histidine N-methyltransferase</fullName>
        <ecNumber evidence="3">2.1.1.85</ecNumber>
    </recommendedName>
</protein>
<name>A0A443HZL9_BYSSP</name>
<dbReference type="RefSeq" id="XP_028486858.1">
    <property type="nucleotide sequence ID" value="XM_028626289.1"/>
</dbReference>
<dbReference type="InterPro" id="IPR029063">
    <property type="entry name" value="SAM-dependent_MTases_sf"/>
</dbReference>
<evidence type="ECO:0000256" key="1">
    <source>
        <dbReference type="ARBA" id="ARBA00004123"/>
    </source>
</evidence>
<dbReference type="GO" id="GO:0005634">
    <property type="term" value="C:nucleus"/>
    <property type="evidence" value="ECO:0007669"/>
    <property type="project" value="UniProtKB-SubCell"/>
</dbReference>
<gene>
    <name evidence="11" type="ORF">C8Q69DRAFT_220965</name>
</gene>
<dbReference type="STRING" id="264951.A0A443HZL9"/>
<keyword evidence="4" id="KW-0963">Cytoplasm</keyword>
<dbReference type="GO" id="GO:0032259">
    <property type="term" value="P:methylation"/>
    <property type="evidence" value="ECO:0007669"/>
    <property type="project" value="UniProtKB-KW"/>
</dbReference>
<evidence type="ECO:0000256" key="6">
    <source>
        <dbReference type="ARBA" id="ARBA00022679"/>
    </source>
</evidence>
<evidence type="ECO:0000256" key="9">
    <source>
        <dbReference type="ARBA" id="ARBA00038126"/>
    </source>
</evidence>
<evidence type="ECO:0000256" key="2">
    <source>
        <dbReference type="ARBA" id="ARBA00004496"/>
    </source>
</evidence>
<comment type="caution">
    <text evidence="11">The sequence shown here is derived from an EMBL/GenBank/DDBJ whole genome shotgun (WGS) entry which is preliminary data.</text>
</comment>
<evidence type="ECO:0000256" key="10">
    <source>
        <dbReference type="SAM" id="MobiDB-lite"/>
    </source>
</evidence>
<evidence type="ECO:0000256" key="7">
    <source>
        <dbReference type="ARBA" id="ARBA00022691"/>
    </source>
</evidence>
<evidence type="ECO:0000256" key="8">
    <source>
        <dbReference type="ARBA" id="ARBA00023242"/>
    </source>
</evidence>
<organism evidence="11 12">
    <name type="scientific">Byssochlamys spectabilis</name>
    <name type="common">Paecilomyces variotii</name>
    <dbReference type="NCBI Taxonomy" id="264951"/>
    <lineage>
        <taxon>Eukaryota</taxon>
        <taxon>Fungi</taxon>
        <taxon>Dikarya</taxon>
        <taxon>Ascomycota</taxon>
        <taxon>Pezizomycotina</taxon>
        <taxon>Eurotiomycetes</taxon>
        <taxon>Eurotiomycetidae</taxon>
        <taxon>Eurotiales</taxon>
        <taxon>Thermoascaceae</taxon>
        <taxon>Paecilomyces</taxon>
    </lineage>
</organism>
<dbReference type="GO" id="GO:0005737">
    <property type="term" value="C:cytoplasm"/>
    <property type="evidence" value="ECO:0007669"/>
    <property type="project" value="UniProtKB-SubCell"/>
</dbReference>
<evidence type="ECO:0000256" key="5">
    <source>
        <dbReference type="ARBA" id="ARBA00022603"/>
    </source>
</evidence>
<feature type="region of interest" description="Disordered" evidence="10">
    <location>
        <begin position="1"/>
        <end position="45"/>
    </location>
</feature>
<dbReference type="AlphaFoldDB" id="A0A443HZL9"/>
<keyword evidence="6" id="KW-0808">Transferase</keyword>
<feature type="region of interest" description="Disordered" evidence="10">
    <location>
        <begin position="218"/>
        <end position="243"/>
    </location>
</feature>
<evidence type="ECO:0000256" key="4">
    <source>
        <dbReference type="ARBA" id="ARBA00022490"/>
    </source>
</evidence>
<dbReference type="Gene3D" id="3.40.50.150">
    <property type="entry name" value="Vaccinia Virus protein VP39"/>
    <property type="match status" value="1"/>
</dbReference>
<proteinExistence type="inferred from homology"/>
<evidence type="ECO:0000256" key="3">
    <source>
        <dbReference type="ARBA" id="ARBA00012533"/>
    </source>
</evidence>
<feature type="compositionally biased region" description="Acidic residues" evidence="10">
    <location>
        <begin position="12"/>
        <end position="21"/>
    </location>
</feature>
<dbReference type="GeneID" id="39595566"/>
<dbReference type="VEuPathDB" id="FungiDB:C8Q69DRAFT_220965"/>
<evidence type="ECO:0000313" key="12">
    <source>
        <dbReference type="Proteomes" id="UP000283841"/>
    </source>
</evidence>
<keyword evidence="8" id="KW-0539">Nucleus</keyword>
<comment type="subcellular location">
    <subcellularLocation>
        <location evidence="2">Cytoplasm</location>
    </subcellularLocation>
    <subcellularLocation>
        <location evidence="1">Nucleus</location>
    </subcellularLocation>
</comment>
<dbReference type="PANTHER" id="PTHR14614:SF39">
    <property type="entry name" value="HISTIDINE PROTEIN METHYLTRANSFERASE 1 HOMOLOG"/>
    <property type="match status" value="1"/>
</dbReference>
<keyword evidence="5" id="KW-0489">Methyltransferase</keyword>
<comment type="similarity">
    <text evidence="9">Belongs to the methyltransferase superfamily. METTL18 family.</text>
</comment>
<accession>A0A443HZL9</accession>
<reference evidence="11 12" key="1">
    <citation type="journal article" date="2018" name="Front. Microbiol.">
        <title>Genomic and genetic insights into a cosmopolitan fungus, Paecilomyces variotii (Eurotiales).</title>
        <authorList>
            <person name="Urquhart A.S."/>
            <person name="Mondo S.J."/>
            <person name="Makela M.R."/>
            <person name="Hane J.K."/>
            <person name="Wiebenga A."/>
            <person name="He G."/>
            <person name="Mihaltcheva S."/>
            <person name="Pangilinan J."/>
            <person name="Lipzen A."/>
            <person name="Barry K."/>
            <person name="de Vries R.P."/>
            <person name="Grigoriev I.V."/>
            <person name="Idnurm A."/>
        </authorList>
    </citation>
    <scope>NUCLEOTIDE SEQUENCE [LARGE SCALE GENOMIC DNA]</scope>
    <source>
        <strain evidence="11 12">CBS 101075</strain>
    </source>
</reference>
<evidence type="ECO:0000313" key="11">
    <source>
        <dbReference type="EMBL" id="RWQ97213.1"/>
    </source>
</evidence>
<keyword evidence="12" id="KW-1185">Reference proteome</keyword>
<keyword evidence="7" id="KW-0949">S-adenosyl-L-methionine</keyword>
<dbReference type="Proteomes" id="UP000283841">
    <property type="component" value="Unassembled WGS sequence"/>
</dbReference>
<dbReference type="EMBL" id="RCNU01000003">
    <property type="protein sequence ID" value="RWQ97213.1"/>
    <property type="molecule type" value="Genomic_DNA"/>
</dbReference>
<dbReference type="PANTHER" id="PTHR14614">
    <property type="entry name" value="HEPATOCELLULAR CARCINOMA-ASSOCIATED ANTIGEN"/>
    <property type="match status" value="1"/>
</dbReference>
<dbReference type="GO" id="GO:0018064">
    <property type="term" value="F:protein-L-histidine N-tele-methyltransferase activity"/>
    <property type="evidence" value="ECO:0007669"/>
    <property type="project" value="UniProtKB-EC"/>
</dbReference>